<evidence type="ECO:0000313" key="3">
    <source>
        <dbReference type="RefSeq" id="XP_014680261.1"/>
    </source>
</evidence>
<dbReference type="InterPro" id="IPR001633">
    <property type="entry name" value="EAL_dom"/>
</dbReference>
<dbReference type="Pfam" id="PF00563">
    <property type="entry name" value="EAL"/>
    <property type="match status" value="1"/>
</dbReference>
<dbReference type="RefSeq" id="XP_014680261.1">
    <property type="nucleotide sequence ID" value="XM_014824775.1"/>
</dbReference>
<sequence>MSIRQTKQWLDMGILPGEIAVNLSAHQFRQEDLLESIDKLLTETGLPPDYIELEITEGAVMQNVERVIEVMHDFKNYGLHLAIDDFGTGYSSLNYLKRFPVDTLKIDISFIQDMTYSKRDHSMVASIINLAQNFDLR</sequence>
<dbReference type="PROSITE" id="PS50883">
    <property type="entry name" value="EAL"/>
    <property type="match status" value="1"/>
</dbReference>
<feature type="non-terminal residue" evidence="3">
    <location>
        <position position="137"/>
    </location>
</feature>
<dbReference type="CDD" id="cd01948">
    <property type="entry name" value="EAL"/>
    <property type="match status" value="1"/>
</dbReference>
<dbReference type="GeneID" id="106820241"/>
<dbReference type="InterPro" id="IPR035919">
    <property type="entry name" value="EAL_sf"/>
</dbReference>
<dbReference type="InterPro" id="IPR050706">
    <property type="entry name" value="Cyclic-di-GMP_PDE-like"/>
</dbReference>
<dbReference type="Proteomes" id="UP000695022">
    <property type="component" value="Unplaced"/>
</dbReference>
<proteinExistence type="predicted"/>
<keyword evidence="2" id="KW-1185">Reference proteome</keyword>
<dbReference type="SUPFAM" id="SSF141868">
    <property type="entry name" value="EAL domain-like"/>
    <property type="match status" value="1"/>
</dbReference>
<evidence type="ECO:0000313" key="2">
    <source>
        <dbReference type="Proteomes" id="UP000695022"/>
    </source>
</evidence>
<reference evidence="3" key="1">
    <citation type="submission" date="2025-08" db="UniProtKB">
        <authorList>
            <consortium name="RefSeq"/>
        </authorList>
    </citation>
    <scope>IDENTIFICATION</scope>
</reference>
<evidence type="ECO:0000259" key="1">
    <source>
        <dbReference type="PROSITE" id="PS50883"/>
    </source>
</evidence>
<feature type="domain" description="EAL" evidence="1">
    <location>
        <begin position="1"/>
        <end position="137"/>
    </location>
</feature>
<gene>
    <name evidence="3" type="primary">LOC106820241</name>
</gene>
<dbReference type="Gene3D" id="3.20.20.450">
    <property type="entry name" value="EAL domain"/>
    <property type="match status" value="1"/>
</dbReference>
<dbReference type="PANTHER" id="PTHR33121:SF71">
    <property type="entry name" value="OXYGEN SENSOR PROTEIN DOSP"/>
    <property type="match status" value="1"/>
</dbReference>
<name>A0ABM1F740_PRICU</name>
<dbReference type="SMART" id="SM00052">
    <property type="entry name" value="EAL"/>
    <property type="match status" value="1"/>
</dbReference>
<dbReference type="PANTHER" id="PTHR33121">
    <property type="entry name" value="CYCLIC DI-GMP PHOSPHODIESTERASE PDEF"/>
    <property type="match status" value="1"/>
</dbReference>
<protein>
    <submittedName>
        <fullName evidence="3">Uncharacterized protein sll1895-like</fullName>
    </submittedName>
</protein>
<organism evidence="2 3">
    <name type="scientific">Priapulus caudatus</name>
    <name type="common">Priapulid worm</name>
    <dbReference type="NCBI Taxonomy" id="37621"/>
    <lineage>
        <taxon>Eukaryota</taxon>
        <taxon>Metazoa</taxon>
        <taxon>Ecdysozoa</taxon>
        <taxon>Scalidophora</taxon>
        <taxon>Priapulida</taxon>
        <taxon>Priapulimorpha</taxon>
        <taxon>Priapulimorphida</taxon>
        <taxon>Priapulidae</taxon>
        <taxon>Priapulus</taxon>
    </lineage>
</organism>
<accession>A0ABM1F740</accession>